<dbReference type="RefSeq" id="WP_213381957.1">
    <property type="nucleotide sequence ID" value="NZ_AP024564.1"/>
</dbReference>
<keyword evidence="1" id="KW-0614">Plasmid</keyword>
<dbReference type="Proteomes" id="UP000680679">
    <property type="component" value="Plasmid pAt1"/>
</dbReference>
<name>A0ABN6GFY7_9GAMM</name>
<dbReference type="EMBL" id="AP024564">
    <property type="protein sequence ID" value="BCU08447.1"/>
    <property type="molecule type" value="Genomic_DNA"/>
</dbReference>
<evidence type="ECO:0000313" key="1">
    <source>
        <dbReference type="EMBL" id="BCU08447.1"/>
    </source>
</evidence>
<keyword evidence="2" id="KW-1185">Reference proteome</keyword>
<protein>
    <submittedName>
        <fullName evidence="1">Uncharacterized protein</fullName>
    </submittedName>
</protein>
<geneLocation type="plasmid" evidence="1 2">
    <name>pAt1</name>
</geneLocation>
<organism evidence="1 2">
    <name type="scientific">Allochromatium tepidum</name>
    <dbReference type="NCBI Taxonomy" id="553982"/>
    <lineage>
        <taxon>Bacteria</taxon>
        <taxon>Pseudomonadati</taxon>
        <taxon>Pseudomonadota</taxon>
        <taxon>Gammaproteobacteria</taxon>
        <taxon>Chromatiales</taxon>
        <taxon>Chromatiaceae</taxon>
        <taxon>Allochromatium</taxon>
    </lineage>
</organism>
<gene>
    <name evidence="1" type="ORF">Atep_31240</name>
</gene>
<evidence type="ECO:0000313" key="2">
    <source>
        <dbReference type="Proteomes" id="UP000680679"/>
    </source>
</evidence>
<accession>A0ABN6GFY7</accession>
<reference evidence="1 2" key="1">
    <citation type="submission" date="2021-04" db="EMBL/GenBank/DDBJ databases">
        <title>Complete genome sequencing of Allochromatium tepidum strain NZ.</title>
        <authorList>
            <person name="Tsukatani Y."/>
            <person name="Mori H."/>
        </authorList>
    </citation>
    <scope>NUCLEOTIDE SEQUENCE [LARGE SCALE GENOMIC DNA]</scope>
    <source>
        <strain evidence="1 2">NZ</strain>
        <plasmid evidence="1 2">pAt1</plasmid>
    </source>
</reference>
<proteinExistence type="predicted"/>
<sequence length="98" mass="10689">MSTPNSIFFTPAMVFAYRGDVSALKAIIQRSVLVQPRPPEGPAQKRTQRSPVWEKDCGYKFGALNPADEGRGLAASLFSAVPDEEDRLFLSGNPETCS</sequence>